<proteinExistence type="predicted"/>
<dbReference type="EMBL" id="CP146275">
    <property type="protein sequence ID" value="WWT33280.1"/>
    <property type="molecule type" value="Genomic_DNA"/>
</dbReference>
<accession>A0ABZ2I6Y4</accession>
<evidence type="ECO:0000313" key="2">
    <source>
        <dbReference type="EMBL" id="WWT33280.1"/>
    </source>
</evidence>
<protein>
    <submittedName>
        <fullName evidence="2">Uncharacterized protein</fullName>
    </submittedName>
</protein>
<evidence type="ECO:0000313" key="3">
    <source>
        <dbReference type="Proteomes" id="UP001369958"/>
    </source>
</evidence>
<reference evidence="2 3" key="1">
    <citation type="submission" date="2024-02" db="EMBL/GenBank/DDBJ databases">
        <title>Complete genome sequence of Pelagibacterium nitratireducens ZH15.</title>
        <authorList>
            <person name="Zhao L.H."/>
        </authorList>
    </citation>
    <scope>NUCLEOTIDE SEQUENCE [LARGE SCALE GENOMIC DNA]</scope>
    <source>
        <strain evidence="2 3">ZH15</strain>
    </source>
</reference>
<name>A0ABZ2I6Y4_9HYPH</name>
<gene>
    <name evidence="2" type="ORF">V6617_02075</name>
</gene>
<dbReference type="Proteomes" id="UP001369958">
    <property type="component" value="Chromosome"/>
</dbReference>
<feature type="compositionally biased region" description="Basic and acidic residues" evidence="1">
    <location>
        <begin position="65"/>
        <end position="80"/>
    </location>
</feature>
<feature type="region of interest" description="Disordered" evidence="1">
    <location>
        <begin position="65"/>
        <end position="94"/>
    </location>
</feature>
<evidence type="ECO:0000256" key="1">
    <source>
        <dbReference type="SAM" id="MobiDB-lite"/>
    </source>
</evidence>
<keyword evidence="3" id="KW-1185">Reference proteome</keyword>
<sequence length="94" mass="10397">MAAGNYRENPIMHDLQERVITCPECLSDNTFVASYQSPGMLIYCSHCGALTGTWADTRVAHASREVPGIRHGERVLRADDPEAAQRGSDLRQSH</sequence>
<organism evidence="2 3">
    <name type="scientific">Pelagibacterium nitratireducens</name>
    <dbReference type="NCBI Taxonomy" id="1046114"/>
    <lineage>
        <taxon>Bacteria</taxon>
        <taxon>Pseudomonadati</taxon>
        <taxon>Pseudomonadota</taxon>
        <taxon>Alphaproteobacteria</taxon>
        <taxon>Hyphomicrobiales</taxon>
        <taxon>Devosiaceae</taxon>
        <taxon>Pelagibacterium</taxon>
    </lineage>
</organism>
<dbReference type="RefSeq" id="WP_338608761.1">
    <property type="nucleotide sequence ID" value="NZ_CP146275.1"/>
</dbReference>